<dbReference type="SUPFAM" id="SSF51998">
    <property type="entry name" value="PFL-like glycyl radical enzymes"/>
    <property type="match status" value="1"/>
</dbReference>
<dbReference type="Proteomes" id="UP000000447">
    <property type="component" value="Chromosome"/>
</dbReference>
<organism evidence="1 2">
    <name type="scientific">Thermomicrobium roseum (strain ATCC 27502 / DSM 5159 / P-2)</name>
    <dbReference type="NCBI Taxonomy" id="309801"/>
    <lineage>
        <taxon>Bacteria</taxon>
        <taxon>Pseudomonadati</taxon>
        <taxon>Thermomicrobiota</taxon>
        <taxon>Thermomicrobia</taxon>
        <taxon>Thermomicrobiales</taxon>
        <taxon>Thermomicrobiaceae</taxon>
        <taxon>Thermomicrobium</taxon>
    </lineage>
</organism>
<dbReference type="Pfam" id="PF05167">
    <property type="entry name" value="DUF711"/>
    <property type="match status" value="1"/>
</dbReference>
<evidence type="ECO:0000313" key="1">
    <source>
        <dbReference type="EMBL" id="ACM04743.1"/>
    </source>
</evidence>
<dbReference type="PANTHER" id="PTHR37560:SF2">
    <property type="entry name" value="DUF711 DOMAIN-CONTAINING PROTEIN"/>
    <property type="match status" value="1"/>
</dbReference>
<dbReference type="InterPro" id="IPR007841">
    <property type="entry name" value="UPF0210"/>
</dbReference>
<dbReference type="Gene3D" id="3.20.70.20">
    <property type="match status" value="1"/>
</dbReference>
<dbReference type="STRING" id="309801.trd_1352"/>
<dbReference type="KEGG" id="tro:trd_1352"/>
<gene>
    <name evidence="1" type="ordered locus">trd_1352</name>
</gene>
<accession>B9L2F0</accession>
<evidence type="ECO:0000313" key="2">
    <source>
        <dbReference type="Proteomes" id="UP000000447"/>
    </source>
</evidence>
<dbReference type="EMBL" id="CP001275">
    <property type="protein sequence ID" value="ACM04743.1"/>
    <property type="molecule type" value="Genomic_DNA"/>
</dbReference>
<name>B9L2F0_THERP</name>
<sequence>MGWTSTWNGGRIVGGEELGRVVERVRAGCAESGLELQSVRLATQPFPTIVAPGETEALASALCRLAEAWGFDYVSMGPVRPRELAWCPSLLEALVAEERLFAALAVTDEKGTLSLPAVRWAAEIIAALSRRTPAGLGNLRFAALTLCPPGIPFFPAAYHDGGPLAFSVAWEAADEVGEAFAGAQSLAEAERRLRERLTARARQLAAVAERLAGEVGARFLGIDVSLAPHPEITRSIAGAIERLGVQPFGGVGTLTVIASLTRVLRDIPVPRTGFCGVMLPVLEDAVLGLRAGYESVSLPLLLAAAAVCGVGLDVVPLPGETTVEQLAAIVLDTATLATRLGKPLTARLMPVPGKRAGEPVEFDFPYFAPARILPVVGTIPSSWFALIDEQNTQGE</sequence>
<dbReference type="AlphaFoldDB" id="B9L2F0"/>
<dbReference type="PANTHER" id="PTHR37560">
    <property type="entry name" value="UPF0210 PROTEIN SPR0218"/>
    <property type="match status" value="1"/>
</dbReference>
<keyword evidence="2" id="KW-1185">Reference proteome</keyword>
<dbReference type="eggNOG" id="COG2848">
    <property type="taxonomic scope" value="Bacteria"/>
</dbReference>
<proteinExistence type="predicted"/>
<dbReference type="HOGENOM" id="CLU_045053_0_0_0"/>
<reference evidence="1 2" key="1">
    <citation type="journal article" date="2009" name="PLoS ONE">
        <title>Complete genome sequence of the aerobic CO-oxidizing thermophile Thermomicrobium roseum.</title>
        <authorList>
            <person name="Wu D."/>
            <person name="Raymond J."/>
            <person name="Wu M."/>
            <person name="Chatterji S."/>
            <person name="Ren Q."/>
            <person name="Graham J.E."/>
            <person name="Bryant D.A."/>
            <person name="Robb F."/>
            <person name="Colman A."/>
            <person name="Tallon L.J."/>
            <person name="Badger J.H."/>
            <person name="Madupu R."/>
            <person name="Ward N.L."/>
            <person name="Eisen J.A."/>
        </authorList>
    </citation>
    <scope>NUCLEOTIDE SEQUENCE [LARGE SCALE GENOMIC DNA]</scope>
    <source>
        <strain evidence="2">ATCC 27502 / DSM 5159 / P-2</strain>
    </source>
</reference>
<protein>
    <submittedName>
        <fullName evidence="1">Uncharacterized ACR (DUF711) superfamily</fullName>
    </submittedName>
</protein>